<dbReference type="PANTHER" id="PTHR42208">
    <property type="entry name" value="HEAVY METAL TRANSPORTER-RELATED"/>
    <property type="match status" value="1"/>
</dbReference>
<feature type="transmembrane region" description="Helical" evidence="1">
    <location>
        <begin position="6"/>
        <end position="27"/>
    </location>
</feature>
<evidence type="ECO:0000313" key="4">
    <source>
        <dbReference type="Proteomes" id="UP000192472"/>
    </source>
</evidence>
<dbReference type="STRING" id="692418.SAMN04488029_0305"/>
<feature type="transmembrane region" description="Helical" evidence="1">
    <location>
        <begin position="48"/>
        <end position="67"/>
    </location>
</feature>
<proteinExistence type="predicted"/>
<name>A0A1W2G5M2_REIFA</name>
<dbReference type="EMBL" id="FWYF01000001">
    <property type="protein sequence ID" value="SMD31967.1"/>
    <property type="molecule type" value="Genomic_DNA"/>
</dbReference>
<feature type="transmembrane region" description="Helical" evidence="1">
    <location>
        <begin position="73"/>
        <end position="93"/>
    </location>
</feature>
<protein>
    <recommendedName>
        <fullName evidence="2">Urease accessory protein UreH-like transmembrane domain-containing protein</fullName>
    </recommendedName>
</protein>
<feature type="domain" description="Urease accessory protein UreH-like transmembrane" evidence="2">
    <location>
        <begin position="4"/>
        <end position="201"/>
    </location>
</feature>
<dbReference type="OrthoDB" id="594443at2"/>
<keyword evidence="4" id="KW-1185">Reference proteome</keyword>
<feature type="transmembrane region" description="Helical" evidence="1">
    <location>
        <begin position="156"/>
        <end position="176"/>
    </location>
</feature>
<reference evidence="3 4" key="1">
    <citation type="submission" date="2017-04" db="EMBL/GenBank/DDBJ databases">
        <authorList>
            <person name="Afonso C.L."/>
            <person name="Miller P.J."/>
            <person name="Scott M.A."/>
            <person name="Spackman E."/>
            <person name="Goraichik I."/>
            <person name="Dimitrov K.M."/>
            <person name="Suarez D.L."/>
            <person name="Swayne D.E."/>
        </authorList>
    </citation>
    <scope>NUCLEOTIDE SEQUENCE [LARGE SCALE GENOMIC DNA]</scope>
    <source>
        <strain evidence="3 4">DSM 26133</strain>
    </source>
</reference>
<evidence type="ECO:0000259" key="2">
    <source>
        <dbReference type="Pfam" id="PF13386"/>
    </source>
</evidence>
<evidence type="ECO:0000313" key="3">
    <source>
        <dbReference type="EMBL" id="SMD31967.1"/>
    </source>
</evidence>
<dbReference type="InterPro" id="IPR039447">
    <property type="entry name" value="UreH-like_TM_dom"/>
</dbReference>
<accession>A0A1W2G5M2</accession>
<evidence type="ECO:0000256" key="1">
    <source>
        <dbReference type="SAM" id="Phobius"/>
    </source>
</evidence>
<feature type="transmembrane region" description="Helical" evidence="1">
    <location>
        <begin position="188"/>
        <end position="208"/>
    </location>
</feature>
<keyword evidence="1" id="KW-0812">Transmembrane</keyword>
<feature type="transmembrane region" description="Helical" evidence="1">
    <location>
        <begin position="124"/>
        <end position="150"/>
    </location>
</feature>
<keyword evidence="1" id="KW-1133">Transmembrane helix</keyword>
<dbReference type="Pfam" id="PF13386">
    <property type="entry name" value="DsbD_2"/>
    <property type="match status" value="1"/>
</dbReference>
<organism evidence="3 4">
    <name type="scientific">Reichenbachiella faecimaris</name>
    <dbReference type="NCBI Taxonomy" id="692418"/>
    <lineage>
        <taxon>Bacteria</taxon>
        <taxon>Pseudomonadati</taxon>
        <taxon>Bacteroidota</taxon>
        <taxon>Cytophagia</taxon>
        <taxon>Cytophagales</taxon>
        <taxon>Reichenbachiellaceae</taxon>
        <taxon>Reichenbachiella</taxon>
    </lineage>
</organism>
<keyword evidence="1" id="KW-0472">Membrane</keyword>
<dbReference type="Proteomes" id="UP000192472">
    <property type="component" value="Unassembled WGS sequence"/>
</dbReference>
<gene>
    <name evidence="3" type="ORF">SAMN04488029_0305</name>
</gene>
<dbReference type="AlphaFoldDB" id="A0A1W2G5M2"/>
<dbReference type="PANTHER" id="PTHR42208:SF1">
    <property type="entry name" value="HEAVY METAL TRANSPORTER"/>
    <property type="match status" value="1"/>
</dbReference>
<dbReference type="RefSeq" id="WP_084370654.1">
    <property type="nucleotide sequence ID" value="NZ_FWYF01000001.1"/>
</dbReference>
<sequence length="232" mass="24963">MYWTALFLGFVGSLHCVVMCGPIALALPGQQSLYKFLLSRFLYNSGRICTYALIGLLFGLIGEMISFGGYQQAFSIGMGLFMIMVALAVSSPLRGKIYQPMYKLAQGLKKLLSKSLRTTKLSGTFILGTLNGFLPCGLVYAAVAGALATANLSDGLIYMVVFGLGTFPAMFAMALSGRTLKGLSQINLNKISTIFIFTLGCLLIIRGLDLNIPFLSPAIYLLYPTAGITICE</sequence>